<accession>A0AAX4HJN3</accession>
<gene>
    <name evidence="2" type="ORF">SOO65_11995</name>
</gene>
<keyword evidence="1" id="KW-0812">Transmembrane</keyword>
<protein>
    <submittedName>
        <fullName evidence="2">DUF58 domain-containing protein</fullName>
    </submittedName>
</protein>
<name>A0AAX4HJN3_9BACT</name>
<dbReference type="PANTHER" id="PTHR34351:SF1">
    <property type="entry name" value="SLR1927 PROTEIN"/>
    <property type="match status" value="1"/>
</dbReference>
<evidence type="ECO:0000313" key="3">
    <source>
        <dbReference type="Proteomes" id="UP001324634"/>
    </source>
</evidence>
<proteinExistence type="predicted"/>
<organism evidence="2 3">
    <name type="scientific">Peredibacter starrii</name>
    <dbReference type="NCBI Taxonomy" id="28202"/>
    <lineage>
        <taxon>Bacteria</taxon>
        <taxon>Pseudomonadati</taxon>
        <taxon>Bdellovibrionota</taxon>
        <taxon>Bacteriovoracia</taxon>
        <taxon>Bacteriovoracales</taxon>
        <taxon>Bacteriovoracaceae</taxon>
        <taxon>Peredibacter</taxon>
    </lineage>
</organism>
<evidence type="ECO:0000313" key="2">
    <source>
        <dbReference type="EMBL" id="WPU63409.1"/>
    </source>
</evidence>
<keyword evidence="3" id="KW-1185">Reference proteome</keyword>
<dbReference type="EMBL" id="CP139487">
    <property type="protein sequence ID" value="WPU63409.1"/>
    <property type="molecule type" value="Genomic_DNA"/>
</dbReference>
<dbReference type="RefSeq" id="WP_321390066.1">
    <property type="nucleotide sequence ID" value="NZ_CP139487.1"/>
</dbReference>
<feature type="transmembrane region" description="Helical" evidence="1">
    <location>
        <begin position="35"/>
        <end position="52"/>
    </location>
</feature>
<dbReference type="Proteomes" id="UP001324634">
    <property type="component" value="Chromosome"/>
</dbReference>
<dbReference type="PANTHER" id="PTHR34351">
    <property type="entry name" value="SLR1927 PROTEIN-RELATED"/>
    <property type="match status" value="1"/>
</dbReference>
<dbReference type="AlphaFoldDB" id="A0AAX4HJN3"/>
<keyword evidence="1" id="KW-1133">Transmembrane helix</keyword>
<evidence type="ECO:0000256" key="1">
    <source>
        <dbReference type="SAM" id="Phobius"/>
    </source>
</evidence>
<sequence length="276" mass="31334">MKKERIYILPTRMGGYLNGLIFLMFLLSVGYSNNLLLIFTLFLFGLNLIWVIQTHFHLHGLKFGSVQVTDNFAEDLTSVSIHWKKAPEGPLSWDLLLDKVPVKTFHNTKERSDAHLVFPKRGVYQFSKLKVSTSQPFGLYRAWITFNVDVTAYAYPVKAKDLGVLPSTPSHTEGEISTMNKGPHDVWNLGPYQGEESRKISWKHYARSGELVVKEGEELQEAEVKFELHGPTEGQLSQLATQLVYCSDKSIPFSLKTSSGKTEHQLRECLKELAKC</sequence>
<reference evidence="2 3" key="1">
    <citation type="submission" date="2023-11" db="EMBL/GenBank/DDBJ databases">
        <title>Peredibacter starrii A3.12.</title>
        <authorList>
            <person name="Mitchell R.J."/>
        </authorList>
    </citation>
    <scope>NUCLEOTIDE SEQUENCE [LARGE SCALE GENOMIC DNA]</scope>
    <source>
        <strain evidence="2 3">A3.12</strain>
    </source>
</reference>
<keyword evidence="1" id="KW-0472">Membrane</keyword>
<dbReference type="KEGG" id="psti:SOO65_11995"/>
<feature type="transmembrane region" description="Helical" evidence="1">
    <location>
        <begin position="7"/>
        <end position="29"/>
    </location>
</feature>